<dbReference type="EMBL" id="NJET01000012">
    <property type="protein sequence ID" value="PHH65993.1"/>
    <property type="molecule type" value="Genomic_DNA"/>
</dbReference>
<protein>
    <submittedName>
        <fullName evidence="2">Uncharacterized protein</fullName>
    </submittedName>
</protein>
<keyword evidence="3" id="KW-1185">Reference proteome</keyword>
<dbReference type="OrthoDB" id="4921846at2759"/>
<feature type="compositionally biased region" description="Basic and acidic residues" evidence="1">
    <location>
        <begin position="72"/>
        <end position="84"/>
    </location>
</feature>
<evidence type="ECO:0000256" key="1">
    <source>
        <dbReference type="SAM" id="MobiDB-lite"/>
    </source>
</evidence>
<organism evidence="2 3">
    <name type="scientific">Ophiocordyceps australis</name>
    <dbReference type="NCBI Taxonomy" id="1399860"/>
    <lineage>
        <taxon>Eukaryota</taxon>
        <taxon>Fungi</taxon>
        <taxon>Dikarya</taxon>
        <taxon>Ascomycota</taxon>
        <taxon>Pezizomycotina</taxon>
        <taxon>Sordariomycetes</taxon>
        <taxon>Hypocreomycetidae</taxon>
        <taxon>Hypocreales</taxon>
        <taxon>Ophiocordycipitaceae</taxon>
        <taxon>Ophiocordyceps</taxon>
    </lineage>
</organism>
<proteinExistence type="predicted"/>
<feature type="compositionally biased region" description="Acidic residues" evidence="1">
    <location>
        <begin position="46"/>
        <end position="55"/>
    </location>
</feature>
<gene>
    <name evidence="2" type="ORF">CDD81_941</name>
</gene>
<dbReference type="AlphaFoldDB" id="A0A2C5YEG0"/>
<dbReference type="Proteomes" id="UP000226192">
    <property type="component" value="Unassembled WGS sequence"/>
</dbReference>
<comment type="caution">
    <text evidence="2">The sequence shown here is derived from an EMBL/GenBank/DDBJ whole genome shotgun (WGS) entry which is preliminary data.</text>
</comment>
<evidence type="ECO:0000313" key="2">
    <source>
        <dbReference type="EMBL" id="PHH65993.1"/>
    </source>
</evidence>
<accession>A0A2C5YEG0</accession>
<sequence length="227" mass="25703">MDFGARDIEVACEELSGDRKEMPQEPTLTTDDVLNQYLVSMGPGDNDLEEINVDDEATKGGERPPSSVLGQFEHDLFSDDEKFDPNLNYTPPRSSPASLQNGDEPPPLAQEADWSPVSQHVEMMRRKSVPQGQGAGQTQLAADESNFLTIQGDFWARIKPKQYKTFLRLDELIEAKCNIYKNQPHVVLQLFARVLYSSRENFFRKQYFQFRDLFGETARYIGGCLAG</sequence>
<feature type="region of interest" description="Disordered" evidence="1">
    <location>
        <begin position="41"/>
        <end position="111"/>
    </location>
</feature>
<evidence type="ECO:0000313" key="3">
    <source>
        <dbReference type="Proteomes" id="UP000226192"/>
    </source>
</evidence>
<name>A0A2C5YEG0_9HYPO</name>
<feature type="compositionally biased region" description="Polar residues" evidence="1">
    <location>
        <begin position="87"/>
        <end position="101"/>
    </location>
</feature>
<reference evidence="2 3" key="1">
    <citation type="submission" date="2017-06" db="EMBL/GenBank/DDBJ databases">
        <title>Ant-infecting Ophiocordyceps genomes reveal a high diversity of potential behavioral manipulation genes and a possible major role for enterotoxins.</title>
        <authorList>
            <person name="De Bekker C."/>
            <person name="Evans H.C."/>
            <person name="Brachmann A."/>
            <person name="Hughes D.P."/>
        </authorList>
    </citation>
    <scope>NUCLEOTIDE SEQUENCE [LARGE SCALE GENOMIC DNA]</scope>
    <source>
        <strain evidence="2 3">Map64</strain>
    </source>
</reference>